<keyword evidence="3" id="KW-1185">Reference proteome</keyword>
<comment type="caution">
    <text evidence="2">The sequence shown here is derived from an EMBL/GenBank/DDBJ whole genome shotgun (WGS) entry which is preliminary data.</text>
</comment>
<accession>A0ABU2Y366</accession>
<protein>
    <recommendedName>
        <fullName evidence="4">Lipocalin-like domain-containing protein</fullName>
    </recommendedName>
</protein>
<dbReference type="EMBL" id="JAVRHV010000001">
    <property type="protein sequence ID" value="MDT0552654.1"/>
    <property type="molecule type" value="Genomic_DNA"/>
</dbReference>
<keyword evidence="1" id="KW-0812">Transmembrane</keyword>
<evidence type="ECO:0000313" key="2">
    <source>
        <dbReference type="EMBL" id="MDT0552654.1"/>
    </source>
</evidence>
<reference evidence="2 3" key="1">
    <citation type="submission" date="2023-09" db="EMBL/GenBank/DDBJ databases">
        <authorList>
            <person name="Rey-Velasco X."/>
        </authorList>
    </citation>
    <scope>NUCLEOTIDE SEQUENCE [LARGE SCALE GENOMIC DNA]</scope>
    <source>
        <strain evidence="2 3">P050</strain>
    </source>
</reference>
<name>A0ABU2Y366_9FLAO</name>
<sequence>MNFSIKNKKIKKSIQGSKGNLFKSFFIISFLSMAILFTGCQDEVNEIVQGTNEEELLVANSSVASLMKSTATKDGSKDNIIDNASCFTVQLPVNVYVNGLEIIVDSEEDFETIEEIFDEYYDDEDYLEYAYPIVIELSDYTEVIIENKEQLKEYVEACKNAEDDDIECVDFKYPLFYSVFDSNRNTIETVEIENDRQMFRFIKNIQTTDIISLNFPITVVFTDETEMIINGMSELESALESGIEFCDEDDDNDYGDDDFDEERLEELLTMCPWIVHDLKRNNKDLTAEYREYLIVFKTENVVKIRKRNGVVIEGSWNIDASTTGVKINLEFDSNVLEDFTLVWQVTDINHGRIKLYTEFGNRIILEKKCDLVFDHNKERIKNILNECLWRITRLHYDGLDYDQKYIGTPLRFFENGIVKLRIKGELIYGQWDVISPTQGTTGEYILVLGFGDRPELNLYWRINLLGDEKIKLSNENSQLILDRFCENPDEDVEYINNVLVEGEWTIAKYETENGNQTDIFNEYVLGFNEIGKIYGEGNGQNIFGSWLSFRNLDGHLKLGLNFGDNDPFMELNHRWKIVEITENRIELKDYSHSGTIERILIFERY</sequence>
<gene>
    <name evidence="2" type="ORF">RM519_05295</name>
</gene>
<proteinExistence type="predicted"/>
<dbReference type="RefSeq" id="WP_311592536.1">
    <property type="nucleotide sequence ID" value="NZ_JAVRHV010000001.1"/>
</dbReference>
<evidence type="ECO:0000256" key="1">
    <source>
        <dbReference type="SAM" id="Phobius"/>
    </source>
</evidence>
<evidence type="ECO:0008006" key="4">
    <source>
        <dbReference type="Google" id="ProtNLM"/>
    </source>
</evidence>
<dbReference type="Proteomes" id="UP001252186">
    <property type="component" value="Unassembled WGS sequence"/>
</dbReference>
<keyword evidence="1" id="KW-0472">Membrane</keyword>
<feature type="transmembrane region" description="Helical" evidence="1">
    <location>
        <begin position="21"/>
        <end position="39"/>
    </location>
</feature>
<evidence type="ECO:0000313" key="3">
    <source>
        <dbReference type="Proteomes" id="UP001252186"/>
    </source>
</evidence>
<organism evidence="2 3">
    <name type="scientific">Urechidicola vernalis</name>
    <dbReference type="NCBI Taxonomy" id="3075600"/>
    <lineage>
        <taxon>Bacteria</taxon>
        <taxon>Pseudomonadati</taxon>
        <taxon>Bacteroidota</taxon>
        <taxon>Flavobacteriia</taxon>
        <taxon>Flavobacteriales</taxon>
        <taxon>Flavobacteriaceae</taxon>
        <taxon>Urechidicola</taxon>
    </lineage>
</organism>
<keyword evidence="1" id="KW-1133">Transmembrane helix</keyword>